<dbReference type="OrthoDB" id="5585143at2"/>
<dbReference type="Pfam" id="PF10988">
    <property type="entry name" value="DUF2807"/>
    <property type="match status" value="1"/>
</dbReference>
<keyword evidence="3" id="KW-1185">Reference proteome</keyword>
<gene>
    <name evidence="2" type="ORF">FDT66_12785</name>
</gene>
<reference evidence="2 3" key="1">
    <citation type="submission" date="2019-05" db="EMBL/GenBank/DDBJ databases">
        <title>Polaribacter aestuariivivens sp. nov., isolated from a tidal flat.</title>
        <authorList>
            <person name="Yoon J.-H."/>
        </authorList>
    </citation>
    <scope>NUCLEOTIDE SEQUENCE [LARGE SCALE GENOMIC DNA]</scope>
    <source>
        <strain evidence="2 3">DBTF-3</strain>
    </source>
</reference>
<dbReference type="InterPro" id="IPR021255">
    <property type="entry name" value="DUF2807"/>
</dbReference>
<protein>
    <submittedName>
        <fullName evidence="2">DUF2807 domain-containing protein</fullName>
    </submittedName>
</protein>
<dbReference type="PANTHER" id="PTHR39200">
    <property type="entry name" value="HYPOTHETICAL EXPORTED PROTEIN"/>
    <property type="match status" value="1"/>
</dbReference>
<comment type="caution">
    <text evidence="2">The sequence shown here is derived from an EMBL/GenBank/DDBJ whole genome shotgun (WGS) entry which is preliminary data.</text>
</comment>
<organism evidence="2 3">
    <name type="scientific">Polaribacter aestuariivivens</name>
    <dbReference type="NCBI Taxonomy" id="2304626"/>
    <lineage>
        <taxon>Bacteria</taxon>
        <taxon>Pseudomonadati</taxon>
        <taxon>Bacteroidota</taxon>
        <taxon>Flavobacteriia</taxon>
        <taxon>Flavobacteriales</taxon>
        <taxon>Flavobacteriaceae</taxon>
    </lineage>
</organism>
<dbReference type="EMBL" id="VANR01000007">
    <property type="protein sequence ID" value="TMM28778.1"/>
    <property type="molecule type" value="Genomic_DNA"/>
</dbReference>
<proteinExistence type="predicted"/>
<dbReference type="Gene3D" id="2.160.20.120">
    <property type="match status" value="1"/>
</dbReference>
<evidence type="ECO:0000313" key="3">
    <source>
        <dbReference type="Proteomes" id="UP000307140"/>
    </source>
</evidence>
<name>A0A5S3N0I7_9FLAO</name>
<evidence type="ECO:0000313" key="2">
    <source>
        <dbReference type="EMBL" id="TMM28778.1"/>
    </source>
</evidence>
<feature type="domain" description="Putative auto-transporter adhesin head GIN" evidence="1">
    <location>
        <begin position="64"/>
        <end position="246"/>
    </location>
</feature>
<accession>A0A5S3N0I7</accession>
<dbReference type="PANTHER" id="PTHR39200:SF1">
    <property type="entry name" value="AUTO-TRANSPORTER ADHESIN HEAD GIN DOMAIN-CONTAINING PROTEIN-RELATED"/>
    <property type="match status" value="1"/>
</dbReference>
<dbReference type="Proteomes" id="UP000307140">
    <property type="component" value="Unassembled WGS sequence"/>
</dbReference>
<dbReference type="AlphaFoldDB" id="A0A5S3N0I7"/>
<sequence length="263" mass="28046">MEVLDLKKIRNKKSTKTTIMNKKILFTTLILSLTFSINAQNWWGKSEKIKGNGNVITVNRTTDDYDAINAGGSFDVILIKGTEGKITIEGEENIIPYIETEVKSGSLKINFKKNTNISTTKRLTVTVTFKDIESIGLGGSGNITSKEIINAKDFSVSLGGSGNIDLQLNAKNVNANIGGSGNIDLEGKTETFKCSIAGSGSIRAFELNTNDVNATIAGSGSVKTTVKNKIDAKLVGSGSIYYKGNPTHVNSKSVGSGSIVDRN</sequence>
<evidence type="ECO:0000259" key="1">
    <source>
        <dbReference type="Pfam" id="PF10988"/>
    </source>
</evidence>